<name>A0A7G8LQU7_9CAUD</name>
<evidence type="ECO:0000313" key="2">
    <source>
        <dbReference type="Proteomes" id="UP000515824"/>
    </source>
</evidence>
<protein>
    <submittedName>
        <fullName evidence="1">Uncharacterized protein</fullName>
    </submittedName>
</protein>
<dbReference type="Proteomes" id="UP000515824">
    <property type="component" value="Segment"/>
</dbReference>
<accession>A0A7G8LQU7</accession>
<sequence>MKIIEQSHRTVTRHFLKIKIAGVESVPAGPDYVNGTRYSPERIEATWNDGDEPNSVLVVGTIIGTRHQIRNGHMLSRLPIELEFVRKLVADGIAL</sequence>
<proteinExistence type="predicted"/>
<reference evidence="1 2" key="1">
    <citation type="submission" date="2020-07" db="EMBL/GenBank/DDBJ databases">
        <authorList>
            <person name="Nako S."/>
            <person name="Toma J."/>
            <person name="Patel S."/>
            <person name="Evtimov V.S."/>
            <person name="Gupta M."/>
            <person name="Mulukutla S."/>
            <person name="Chin A."/>
            <person name="Ariel J.D."/>
            <person name="Lizotte J.G."/>
            <person name="Godshall S.L."/>
            <person name="Heck A.E."/>
            <person name="Lamb G.M."/>
            <person name="Ponna A.K."/>
            <person name="DiCamillo L.T."/>
            <person name="Hornbaker A.C."/>
            <person name="Suh J.C."/>
            <person name="Rajasekaran J.V."/>
            <person name="Kim M.H."/>
            <person name="Dabre S."/>
            <person name="Wang C."/>
            <person name="Orlik V.A."/>
            <person name="Nguyen E.T."/>
            <person name="Khakhina S."/>
            <person name="Gurney S.M.R."/>
            <person name="Garlena R.A."/>
            <person name="Russell D.A."/>
            <person name="Pope W.H."/>
            <person name="Jacobs-Sera D."/>
            <person name="Hatfull G.F."/>
        </authorList>
    </citation>
    <scope>NUCLEOTIDE SEQUENCE [LARGE SCALE GENOMIC DNA]</scope>
</reference>
<evidence type="ECO:0000313" key="1">
    <source>
        <dbReference type="EMBL" id="QNJ59619.1"/>
    </source>
</evidence>
<keyword evidence="2" id="KW-1185">Reference proteome</keyword>
<dbReference type="EMBL" id="MT776811">
    <property type="protein sequence ID" value="QNJ59619.1"/>
    <property type="molecule type" value="Genomic_DNA"/>
</dbReference>
<organism evidence="1 2">
    <name type="scientific">Arthrobacter phage King2</name>
    <dbReference type="NCBI Taxonomy" id="2762386"/>
    <lineage>
        <taxon>Viruses</taxon>
        <taxon>Duplodnaviria</taxon>
        <taxon>Heunggongvirae</taxon>
        <taxon>Uroviricota</taxon>
        <taxon>Caudoviricetes</taxon>
        <taxon>Berryhillviridae</taxon>
        <taxon>Jawnskivirus</taxon>
        <taxon>Jawnskivirus king2</taxon>
    </lineage>
</organism>
<gene>
    <name evidence="1" type="primary">49</name>
    <name evidence="1" type="ORF">SEA_KING2_49</name>
</gene>